<organism evidence="1 2">
    <name type="scientific">Rotaria magnacalcarata</name>
    <dbReference type="NCBI Taxonomy" id="392030"/>
    <lineage>
        <taxon>Eukaryota</taxon>
        <taxon>Metazoa</taxon>
        <taxon>Spiralia</taxon>
        <taxon>Gnathifera</taxon>
        <taxon>Rotifera</taxon>
        <taxon>Eurotatoria</taxon>
        <taxon>Bdelloidea</taxon>
        <taxon>Philodinida</taxon>
        <taxon>Philodinidae</taxon>
        <taxon>Rotaria</taxon>
    </lineage>
</organism>
<reference evidence="1" key="1">
    <citation type="submission" date="2021-02" db="EMBL/GenBank/DDBJ databases">
        <authorList>
            <person name="Nowell W R."/>
        </authorList>
    </citation>
    <scope>NUCLEOTIDE SEQUENCE</scope>
</reference>
<protein>
    <submittedName>
        <fullName evidence="1">Uncharacterized protein</fullName>
    </submittedName>
</protein>
<accession>A0A8S3BVJ4</accession>
<evidence type="ECO:0000313" key="2">
    <source>
        <dbReference type="Proteomes" id="UP000681720"/>
    </source>
</evidence>
<dbReference type="Proteomes" id="UP000681720">
    <property type="component" value="Unassembled WGS sequence"/>
</dbReference>
<feature type="non-terminal residue" evidence="1">
    <location>
        <position position="1"/>
    </location>
</feature>
<gene>
    <name evidence="1" type="ORF">GIL414_LOCUS49701</name>
</gene>
<evidence type="ECO:0000313" key="1">
    <source>
        <dbReference type="EMBL" id="CAF4857168.1"/>
    </source>
</evidence>
<comment type="caution">
    <text evidence="1">The sequence shown here is derived from an EMBL/GenBank/DDBJ whole genome shotgun (WGS) entry which is preliminary data.</text>
</comment>
<feature type="non-terminal residue" evidence="1">
    <location>
        <position position="59"/>
    </location>
</feature>
<proteinExistence type="predicted"/>
<sequence>EIRGIADAANIDYRAIRRLHMLGEITRGRCSLYGLWGNSTLGGKTLQLRALDWDTKGGL</sequence>
<name>A0A8S3BVJ4_9BILA</name>
<dbReference type="EMBL" id="CAJOBJ010163964">
    <property type="protein sequence ID" value="CAF4857168.1"/>
    <property type="molecule type" value="Genomic_DNA"/>
</dbReference>
<dbReference type="AlphaFoldDB" id="A0A8S3BVJ4"/>